<keyword evidence="1" id="KW-0812">Transmembrane</keyword>
<protein>
    <submittedName>
        <fullName evidence="2">Uncharacterized protein</fullName>
    </submittedName>
</protein>
<comment type="caution">
    <text evidence="2">The sequence shown here is derived from an EMBL/GenBank/DDBJ whole genome shotgun (WGS) entry which is preliminary data.</text>
</comment>
<dbReference type="RefSeq" id="WP_377403215.1">
    <property type="nucleotide sequence ID" value="NZ_JBHUEQ010000026.1"/>
</dbReference>
<sequence>MTDQNLVADFLMAFYALPDIVKALWLVGPPAFLLAILTLWLRNGRSQMPEEQILHALQRMDIRPIEPKSPLPIKAERADVVTTDAQKVA</sequence>
<dbReference type="EMBL" id="JBHUEQ010000026">
    <property type="protein sequence ID" value="MFD1746885.1"/>
    <property type="molecule type" value="Genomic_DNA"/>
</dbReference>
<keyword evidence="3" id="KW-1185">Reference proteome</keyword>
<keyword evidence="1" id="KW-1133">Transmembrane helix</keyword>
<organism evidence="2 3">
    <name type="scientific">Rhizobium helianthi</name>
    <dbReference type="NCBI Taxonomy" id="1132695"/>
    <lineage>
        <taxon>Bacteria</taxon>
        <taxon>Pseudomonadati</taxon>
        <taxon>Pseudomonadota</taxon>
        <taxon>Alphaproteobacteria</taxon>
        <taxon>Hyphomicrobiales</taxon>
        <taxon>Rhizobiaceae</taxon>
        <taxon>Rhizobium/Agrobacterium group</taxon>
        <taxon>Rhizobium</taxon>
    </lineage>
</organism>
<evidence type="ECO:0000256" key="1">
    <source>
        <dbReference type="SAM" id="Phobius"/>
    </source>
</evidence>
<evidence type="ECO:0000313" key="3">
    <source>
        <dbReference type="Proteomes" id="UP001597322"/>
    </source>
</evidence>
<accession>A0ABW4M5Z5</accession>
<name>A0ABW4M5Z5_9HYPH</name>
<dbReference type="Proteomes" id="UP001597322">
    <property type="component" value="Unassembled WGS sequence"/>
</dbReference>
<feature type="transmembrane region" description="Helical" evidence="1">
    <location>
        <begin position="20"/>
        <end position="41"/>
    </location>
</feature>
<evidence type="ECO:0000313" key="2">
    <source>
        <dbReference type="EMBL" id="MFD1746885.1"/>
    </source>
</evidence>
<reference evidence="3" key="1">
    <citation type="journal article" date="2019" name="Int. J. Syst. Evol. Microbiol.">
        <title>The Global Catalogue of Microorganisms (GCM) 10K type strain sequencing project: providing services to taxonomists for standard genome sequencing and annotation.</title>
        <authorList>
            <consortium name="The Broad Institute Genomics Platform"/>
            <consortium name="The Broad Institute Genome Sequencing Center for Infectious Disease"/>
            <person name="Wu L."/>
            <person name="Ma J."/>
        </authorList>
    </citation>
    <scope>NUCLEOTIDE SEQUENCE [LARGE SCALE GENOMIC DNA]</scope>
    <source>
        <strain evidence="3">CG52</strain>
    </source>
</reference>
<gene>
    <name evidence="2" type="ORF">ACFSE1_15520</name>
</gene>
<keyword evidence="1" id="KW-0472">Membrane</keyword>
<proteinExistence type="predicted"/>